<dbReference type="Proteomes" id="UP000728032">
    <property type="component" value="Unassembled WGS sequence"/>
</dbReference>
<comment type="similarity">
    <text evidence="2">Belongs to the GMC oxidoreductase family.</text>
</comment>
<feature type="non-terminal residue" evidence="8">
    <location>
        <position position="447"/>
    </location>
</feature>
<keyword evidence="6" id="KW-0732">Signal</keyword>
<dbReference type="Gene3D" id="3.30.560.10">
    <property type="entry name" value="Glucose Oxidase, domain 3"/>
    <property type="match status" value="1"/>
</dbReference>
<gene>
    <name evidence="8" type="ORF">ONB1V03_LOCUS14197</name>
</gene>
<dbReference type="InterPro" id="IPR012132">
    <property type="entry name" value="GMC_OxRdtase"/>
</dbReference>
<feature type="signal peptide" evidence="6">
    <location>
        <begin position="1"/>
        <end position="19"/>
    </location>
</feature>
<dbReference type="SUPFAM" id="SSF54373">
    <property type="entry name" value="FAD-linked reductases, C-terminal domain"/>
    <property type="match status" value="1"/>
</dbReference>
<evidence type="ECO:0000313" key="9">
    <source>
        <dbReference type="Proteomes" id="UP000728032"/>
    </source>
</evidence>
<feature type="chain" id="PRO_5035680390" description="Glucose-methanol-choline oxidoreductase N-terminal domain-containing protein" evidence="6">
    <location>
        <begin position="20"/>
        <end position="447"/>
    </location>
</feature>
<dbReference type="EMBL" id="OC928056">
    <property type="protein sequence ID" value="CAD7657571.1"/>
    <property type="molecule type" value="Genomic_DNA"/>
</dbReference>
<proteinExistence type="inferred from homology"/>
<dbReference type="Pfam" id="PF00732">
    <property type="entry name" value="GMC_oxred_N"/>
    <property type="match status" value="1"/>
</dbReference>
<dbReference type="SUPFAM" id="SSF51905">
    <property type="entry name" value="FAD/NAD(P)-binding domain"/>
    <property type="match status" value="1"/>
</dbReference>
<organism evidence="8">
    <name type="scientific">Oppiella nova</name>
    <dbReference type="NCBI Taxonomy" id="334625"/>
    <lineage>
        <taxon>Eukaryota</taxon>
        <taxon>Metazoa</taxon>
        <taxon>Ecdysozoa</taxon>
        <taxon>Arthropoda</taxon>
        <taxon>Chelicerata</taxon>
        <taxon>Arachnida</taxon>
        <taxon>Acari</taxon>
        <taxon>Acariformes</taxon>
        <taxon>Sarcoptiformes</taxon>
        <taxon>Oribatida</taxon>
        <taxon>Brachypylina</taxon>
        <taxon>Oppioidea</taxon>
        <taxon>Oppiidae</taxon>
        <taxon>Oppiella</taxon>
    </lineage>
</organism>
<sequence>MVAISLLTYKLLALSWITAQRQLIHDRTASRETWDNTYDFIVVGAGAAGAVVANKLSECKSVRVLLLEAGGAQSAIYNDIPGMDSYIYPNGINYWNYYSEPRPNYGQKYPGGRVREPKGKTLGGSTTHNGMIYNRGNRRDYDEWVNTYGAVGWSYKDLLPVFKEWENNTDPSVVESNPGYHGTRGPIQVSSPKSPDKIFDVIYEALNGLGYSYTDINGANQEGYTLTQAFINGQGFRSGTGNAFVDPNPHEDNLHIVCKALVSRILFNGLTAIGVEFIRNDIEYRVYANKEVIVSGGPINSPQLLMLSGVGPRDHLQSLGIQVLLDLPVGDNYLNKPTVTLTPRIKPEYLYLTNEITNINIKQLSELYYEQGGVLAQHPEVALFFSTQSNKDKQWPNINLIYRIVNGTIYSTAYLVRFKSRGTVRLQSTDPRVHPILNPNWFSHPED</sequence>
<dbReference type="InterPro" id="IPR000172">
    <property type="entry name" value="GMC_OxRdtase_N"/>
</dbReference>
<comment type="cofactor">
    <cofactor evidence="1 5">
        <name>FAD</name>
        <dbReference type="ChEBI" id="CHEBI:57692"/>
    </cofactor>
</comment>
<keyword evidence="3" id="KW-0285">Flavoprotein</keyword>
<dbReference type="OrthoDB" id="269227at2759"/>
<dbReference type="GO" id="GO:0050660">
    <property type="term" value="F:flavin adenine dinucleotide binding"/>
    <property type="evidence" value="ECO:0007669"/>
    <property type="project" value="InterPro"/>
</dbReference>
<name>A0A7R9MCE9_9ACAR</name>
<keyword evidence="4 5" id="KW-0274">FAD</keyword>
<evidence type="ECO:0000259" key="7">
    <source>
        <dbReference type="PROSITE" id="PS00624"/>
    </source>
</evidence>
<evidence type="ECO:0000256" key="6">
    <source>
        <dbReference type="SAM" id="SignalP"/>
    </source>
</evidence>
<evidence type="ECO:0000256" key="3">
    <source>
        <dbReference type="ARBA" id="ARBA00022630"/>
    </source>
</evidence>
<dbReference type="GO" id="GO:0016614">
    <property type="term" value="F:oxidoreductase activity, acting on CH-OH group of donors"/>
    <property type="evidence" value="ECO:0007669"/>
    <property type="project" value="InterPro"/>
</dbReference>
<evidence type="ECO:0000256" key="5">
    <source>
        <dbReference type="PIRSR" id="PIRSR000137-2"/>
    </source>
</evidence>
<dbReference type="PIRSF" id="PIRSF000137">
    <property type="entry name" value="Alcohol_oxidase"/>
    <property type="match status" value="1"/>
</dbReference>
<dbReference type="AlphaFoldDB" id="A0A7R9MCE9"/>
<dbReference type="Gene3D" id="3.50.50.60">
    <property type="entry name" value="FAD/NAD(P)-binding domain"/>
    <property type="match status" value="2"/>
</dbReference>
<evidence type="ECO:0000256" key="4">
    <source>
        <dbReference type="ARBA" id="ARBA00022827"/>
    </source>
</evidence>
<protein>
    <recommendedName>
        <fullName evidence="7">Glucose-methanol-choline oxidoreductase N-terminal domain-containing protein</fullName>
    </recommendedName>
</protein>
<accession>A0A7R9MCE9</accession>
<dbReference type="EMBL" id="CAJPVJ010013231">
    <property type="protein sequence ID" value="CAG2174757.1"/>
    <property type="molecule type" value="Genomic_DNA"/>
</dbReference>
<dbReference type="InterPro" id="IPR036188">
    <property type="entry name" value="FAD/NAD-bd_sf"/>
</dbReference>
<reference evidence="8" key="1">
    <citation type="submission" date="2020-11" db="EMBL/GenBank/DDBJ databases">
        <authorList>
            <person name="Tran Van P."/>
        </authorList>
    </citation>
    <scope>NUCLEOTIDE SEQUENCE</scope>
</reference>
<keyword evidence="9" id="KW-1185">Reference proteome</keyword>
<dbReference type="PANTHER" id="PTHR11552:SF147">
    <property type="entry name" value="CHOLINE DEHYDROGENASE, MITOCHONDRIAL"/>
    <property type="match status" value="1"/>
</dbReference>
<feature type="binding site" evidence="5">
    <location>
        <position position="262"/>
    </location>
    <ligand>
        <name>FAD</name>
        <dbReference type="ChEBI" id="CHEBI:57692"/>
    </ligand>
</feature>
<evidence type="ECO:0000256" key="1">
    <source>
        <dbReference type="ARBA" id="ARBA00001974"/>
    </source>
</evidence>
<dbReference type="PROSITE" id="PS00624">
    <property type="entry name" value="GMC_OXRED_2"/>
    <property type="match status" value="1"/>
</dbReference>
<dbReference type="PANTHER" id="PTHR11552">
    <property type="entry name" value="GLUCOSE-METHANOL-CHOLINE GMC OXIDOREDUCTASE"/>
    <property type="match status" value="1"/>
</dbReference>
<evidence type="ECO:0000313" key="8">
    <source>
        <dbReference type="EMBL" id="CAD7657571.1"/>
    </source>
</evidence>
<feature type="domain" description="Glucose-methanol-choline oxidoreductase N-terminal" evidence="7">
    <location>
        <begin position="297"/>
        <end position="311"/>
    </location>
</feature>
<evidence type="ECO:0000256" key="2">
    <source>
        <dbReference type="ARBA" id="ARBA00010790"/>
    </source>
</evidence>